<keyword evidence="2" id="KW-1185">Reference proteome</keyword>
<dbReference type="Proteomes" id="UP000005239">
    <property type="component" value="Unassembled WGS sequence"/>
</dbReference>
<protein>
    <submittedName>
        <fullName evidence="1">Uncharacterized protein</fullName>
    </submittedName>
</protein>
<proteinExistence type="predicted"/>
<evidence type="ECO:0000313" key="2">
    <source>
        <dbReference type="Proteomes" id="UP000005239"/>
    </source>
</evidence>
<evidence type="ECO:0000313" key="1">
    <source>
        <dbReference type="EnsemblMetazoa" id="PPA28937.1"/>
    </source>
</evidence>
<reference evidence="1" key="2">
    <citation type="submission" date="2022-06" db="UniProtKB">
        <authorList>
            <consortium name="EnsemblMetazoa"/>
        </authorList>
    </citation>
    <scope>IDENTIFICATION</scope>
    <source>
        <strain evidence="1">PS312</strain>
    </source>
</reference>
<accession>A0A8R1YKM3</accession>
<organism evidence="1 2">
    <name type="scientific">Pristionchus pacificus</name>
    <name type="common">Parasitic nematode worm</name>
    <dbReference type="NCBI Taxonomy" id="54126"/>
    <lineage>
        <taxon>Eukaryota</taxon>
        <taxon>Metazoa</taxon>
        <taxon>Ecdysozoa</taxon>
        <taxon>Nematoda</taxon>
        <taxon>Chromadorea</taxon>
        <taxon>Rhabditida</taxon>
        <taxon>Rhabditina</taxon>
        <taxon>Diplogasteromorpha</taxon>
        <taxon>Diplogasteroidea</taxon>
        <taxon>Neodiplogasteridae</taxon>
        <taxon>Pristionchus</taxon>
    </lineage>
</organism>
<reference evidence="2" key="1">
    <citation type="journal article" date="2008" name="Nat. Genet.">
        <title>The Pristionchus pacificus genome provides a unique perspective on nematode lifestyle and parasitism.</title>
        <authorList>
            <person name="Dieterich C."/>
            <person name="Clifton S.W."/>
            <person name="Schuster L.N."/>
            <person name="Chinwalla A."/>
            <person name="Delehaunty K."/>
            <person name="Dinkelacker I."/>
            <person name="Fulton L."/>
            <person name="Fulton R."/>
            <person name="Godfrey J."/>
            <person name="Minx P."/>
            <person name="Mitreva M."/>
            <person name="Roeseler W."/>
            <person name="Tian H."/>
            <person name="Witte H."/>
            <person name="Yang S.P."/>
            <person name="Wilson R.K."/>
            <person name="Sommer R.J."/>
        </authorList>
    </citation>
    <scope>NUCLEOTIDE SEQUENCE [LARGE SCALE GENOMIC DNA]</scope>
    <source>
        <strain evidence="2">PS312</strain>
    </source>
</reference>
<accession>A0A454Y758</accession>
<sequence length="64" mass="7484">MRFFFLLFLIFTIVSSLAELEVDGDDLVLKMDSNDEIKVRRARSEDAVKGYEEPKNQARFRVDV</sequence>
<dbReference type="EnsemblMetazoa" id="PPA28937.1">
    <property type="protein sequence ID" value="PPA28937.1"/>
    <property type="gene ID" value="WBGene00118491"/>
</dbReference>
<name>A0A454Y758_PRIPA</name>
<gene>
    <name evidence="1" type="primary">WBGene00118491</name>
</gene>
<dbReference type="AlphaFoldDB" id="A0A454Y758"/>